<gene>
    <name evidence="2" type="ORF">E6K71_06095</name>
</gene>
<keyword evidence="1" id="KW-1133">Transmembrane helix</keyword>
<dbReference type="CDD" id="cd06174">
    <property type="entry name" value="MFS"/>
    <property type="match status" value="1"/>
</dbReference>
<proteinExistence type="predicted"/>
<comment type="caution">
    <text evidence="2">The sequence shown here is derived from an EMBL/GenBank/DDBJ whole genome shotgun (WGS) entry which is preliminary data.</text>
</comment>
<dbReference type="InterPro" id="IPR036259">
    <property type="entry name" value="MFS_trans_sf"/>
</dbReference>
<evidence type="ECO:0000256" key="1">
    <source>
        <dbReference type="SAM" id="Phobius"/>
    </source>
</evidence>
<name>A0A538SCA8_UNCEI</name>
<feature type="transmembrane region" description="Helical" evidence="1">
    <location>
        <begin position="76"/>
        <end position="98"/>
    </location>
</feature>
<feature type="transmembrane region" description="Helical" evidence="1">
    <location>
        <begin position="259"/>
        <end position="283"/>
    </location>
</feature>
<protein>
    <submittedName>
        <fullName evidence="2">MFS transporter</fullName>
    </submittedName>
</protein>
<sequence>MAPAPTDTRSAVLAATVAAAAGIAFQVGSKATRDALFLFSFGARALPVMVMATALLAIAFAFLSARALTAWGPGRVIPAAFAGSGVLILIEWGISFWFPRAAAVLVYLHCGCLGGLLISGLWSMVNERFDPRTVKLDLGSLTVWGTLGGAFGGLIAARVGQTLPATAMLPILAAFHFVSAAALSRLGQSPVATPRSAVPRPAEPPERSMRTGLRALAGSSYLRGLVGLMVLVTISEGFLDLALKSRTASTFAEQGELLRFFAVFYAVVSLFTLLVQTLASRFLMQKAGPAKTAAMLPAGVTLASAGALAVPGLASAAIARGVESMLSNSLFRGGYEVLFTPVSAREKRAVKPLADVGAARVGDLIAAGIAQAVLAGSMLHAPVILTALAAGVSIAAVWAALRLQAGYVSVLERGLRSRAIEFDFSSVQDGLTQSIMLKTLSPDEQSRILSRSGLVTLPAAWSESPHGERIADLRSRDPSRVRRSLRGEPVPVEIAFEVISLLARDDVARDAIENLRRAGPTVIEPLITGLLNPGEEFAVRRRIPLVLATYKLPRAVEGLGQGLEDRRFEVRYRCGRGLSHLMDLDSALRIAPALACEAVLREVEAGAGVWEGRRLLDRFDDEPWSPVLDDAIRSRADRSLEHVFTLLALVLPKEPLRIAFRGLHAEDPFLRGTSLEYLESSLPPEIRKPLWPYLEDRRPRRAAAVRPTEEALAKLIESNESMVIHLDELRRKGE</sequence>
<feature type="transmembrane region" description="Helical" evidence="1">
    <location>
        <begin position="295"/>
        <end position="319"/>
    </location>
</feature>
<feature type="transmembrane region" description="Helical" evidence="1">
    <location>
        <begin position="163"/>
        <end position="183"/>
    </location>
</feature>
<feature type="transmembrane region" description="Helical" evidence="1">
    <location>
        <begin position="45"/>
        <end position="64"/>
    </location>
</feature>
<dbReference type="AlphaFoldDB" id="A0A538SCA8"/>
<feature type="transmembrane region" description="Helical" evidence="1">
    <location>
        <begin position="383"/>
        <end position="401"/>
    </location>
</feature>
<dbReference type="PANTHER" id="PTHR43596:SF1">
    <property type="entry name" value="ADP,ATP CARRIER PROTEIN"/>
    <property type="match status" value="1"/>
</dbReference>
<keyword evidence="1" id="KW-0812">Transmembrane</keyword>
<reference evidence="2 3" key="1">
    <citation type="journal article" date="2019" name="Nat. Microbiol.">
        <title>Mediterranean grassland soil C-N compound turnover is dependent on rainfall and depth, and is mediated by genomically divergent microorganisms.</title>
        <authorList>
            <person name="Diamond S."/>
            <person name="Andeer P.F."/>
            <person name="Li Z."/>
            <person name="Crits-Christoph A."/>
            <person name="Burstein D."/>
            <person name="Anantharaman K."/>
            <person name="Lane K.R."/>
            <person name="Thomas B.C."/>
            <person name="Pan C."/>
            <person name="Northen T.R."/>
            <person name="Banfield J.F."/>
        </authorList>
    </citation>
    <scope>NUCLEOTIDE SEQUENCE [LARGE SCALE GENOMIC DNA]</scope>
    <source>
        <strain evidence="2">WS_1</strain>
    </source>
</reference>
<dbReference type="SUPFAM" id="SSF103473">
    <property type="entry name" value="MFS general substrate transporter"/>
    <property type="match status" value="1"/>
</dbReference>
<dbReference type="EMBL" id="VBOR01000062">
    <property type="protein sequence ID" value="TMQ49003.1"/>
    <property type="molecule type" value="Genomic_DNA"/>
</dbReference>
<feature type="transmembrane region" description="Helical" evidence="1">
    <location>
        <begin position="136"/>
        <end position="157"/>
    </location>
</feature>
<evidence type="ECO:0000313" key="2">
    <source>
        <dbReference type="EMBL" id="TMQ49003.1"/>
    </source>
</evidence>
<dbReference type="Proteomes" id="UP000316292">
    <property type="component" value="Unassembled WGS sequence"/>
</dbReference>
<feature type="transmembrane region" description="Helical" evidence="1">
    <location>
        <begin position="104"/>
        <end position="124"/>
    </location>
</feature>
<feature type="transmembrane region" description="Helical" evidence="1">
    <location>
        <begin position="220"/>
        <end position="239"/>
    </location>
</feature>
<evidence type="ECO:0000313" key="3">
    <source>
        <dbReference type="Proteomes" id="UP000316292"/>
    </source>
</evidence>
<keyword evidence="1" id="KW-0472">Membrane</keyword>
<accession>A0A538SCA8</accession>
<organism evidence="2 3">
    <name type="scientific">Eiseniibacteriota bacterium</name>
    <dbReference type="NCBI Taxonomy" id="2212470"/>
    <lineage>
        <taxon>Bacteria</taxon>
        <taxon>Candidatus Eiseniibacteriota</taxon>
    </lineage>
</organism>
<dbReference type="PANTHER" id="PTHR43596">
    <property type="entry name" value="ADP,ATP CARRIER PROTEIN"/>
    <property type="match status" value="1"/>
</dbReference>